<accession>A0A5N4WL42</accession>
<dbReference type="RefSeq" id="WP_151504143.1">
    <property type="nucleotide sequence ID" value="NZ_VXLD01000002.1"/>
</dbReference>
<dbReference type="Proteomes" id="UP000325788">
    <property type="component" value="Unassembled WGS sequence"/>
</dbReference>
<proteinExistence type="predicted"/>
<dbReference type="EMBL" id="VXLD01000002">
    <property type="protein sequence ID" value="KAB1857974.1"/>
    <property type="molecule type" value="Genomic_DNA"/>
</dbReference>
<protein>
    <submittedName>
        <fullName evidence="1">Uncharacterized protein</fullName>
    </submittedName>
</protein>
<evidence type="ECO:0000313" key="2">
    <source>
        <dbReference type="Proteomes" id="UP000325788"/>
    </source>
</evidence>
<gene>
    <name evidence="1" type="ORF">F4W09_04350</name>
</gene>
<comment type="caution">
    <text evidence="1">The sequence shown here is derived from an EMBL/GenBank/DDBJ whole genome shotgun (WGS) entry which is preliminary data.</text>
</comment>
<evidence type="ECO:0000313" key="1">
    <source>
        <dbReference type="EMBL" id="KAB1857974.1"/>
    </source>
</evidence>
<reference evidence="1 2" key="1">
    <citation type="submission" date="2019-09" db="EMBL/GenBank/DDBJ databases">
        <title>Draft genome sequence of Acinetobacter tandoii W4-4-4 isolated from environmental water sample.</title>
        <authorList>
            <person name="Wee S.K."/>
            <person name="Yan B."/>
            <person name="Mustaffa S.B."/>
            <person name="Yap E.P.H."/>
        </authorList>
    </citation>
    <scope>NUCLEOTIDE SEQUENCE [LARGE SCALE GENOMIC DNA]</scope>
    <source>
        <strain evidence="1 2">W4-4-4</strain>
    </source>
</reference>
<organism evidence="1 2">
    <name type="scientific">Acinetobacter tandoii</name>
    <dbReference type="NCBI Taxonomy" id="202954"/>
    <lineage>
        <taxon>Bacteria</taxon>
        <taxon>Pseudomonadati</taxon>
        <taxon>Pseudomonadota</taxon>
        <taxon>Gammaproteobacteria</taxon>
        <taxon>Moraxellales</taxon>
        <taxon>Moraxellaceae</taxon>
        <taxon>Acinetobacter</taxon>
    </lineage>
</organism>
<dbReference type="AlphaFoldDB" id="A0A5N4WL42"/>
<name>A0A5N4WL42_9GAMM</name>
<sequence length="176" mass="21274">MKNTLEQAFPIQRIEAIKSLLTDINAVGQRVVCLNGDILEIPYRIYNDLPNFSHLNNLSTQELSIIYCLYSRHSDGYIRQEMVKKLIEIEFQYFMIPYVFLLIGEYVVEIINDIYPLIEKNKDFFIEFMNNNHELTILTYQRMVSYWNEYYRYNRYKYLNDYPGKIIFNLFNSHLT</sequence>